<dbReference type="InterPro" id="IPR016032">
    <property type="entry name" value="Sig_transdc_resp-reg_C-effctor"/>
</dbReference>
<dbReference type="InterPro" id="IPR036388">
    <property type="entry name" value="WH-like_DNA-bd_sf"/>
</dbReference>
<keyword evidence="1 2" id="KW-0238">DNA-binding</keyword>
<dbReference type="GO" id="GO:0006355">
    <property type="term" value="P:regulation of DNA-templated transcription"/>
    <property type="evidence" value="ECO:0007669"/>
    <property type="project" value="InterPro"/>
</dbReference>
<evidence type="ECO:0000259" key="3">
    <source>
        <dbReference type="PROSITE" id="PS51755"/>
    </source>
</evidence>
<comment type="caution">
    <text evidence="4">The sequence shown here is derived from an EMBL/GenBank/DDBJ whole genome shotgun (WGS) entry which is preliminary data.</text>
</comment>
<name>A0A8J7GMS7_9ACTN</name>
<organism evidence="4 5">
    <name type="scientific">Longispora fulva</name>
    <dbReference type="NCBI Taxonomy" id="619741"/>
    <lineage>
        <taxon>Bacteria</taxon>
        <taxon>Bacillati</taxon>
        <taxon>Actinomycetota</taxon>
        <taxon>Actinomycetes</taxon>
        <taxon>Micromonosporales</taxon>
        <taxon>Micromonosporaceae</taxon>
        <taxon>Longispora</taxon>
    </lineage>
</organism>
<evidence type="ECO:0000256" key="2">
    <source>
        <dbReference type="PROSITE-ProRule" id="PRU01091"/>
    </source>
</evidence>
<dbReference type="AlphaFoldDB" id="A0A8J7GMS7"/>
<dbReference type="Pfam" id="PF00486">
    <property type="entry name" value="Trans_reg_C"/>
    <property type="match status" value="1"/>
</dbReference>
<feature type="domain" description="OmpR/PhoB-type" evidence="3">
    <location>
        <begin position="86"/>
        <end position="184"/>
    </location>
</feature>
<keyword evidence="5" id="KW-1185">Reference proteome</keyword>
<dbReference type="Gene3D" id="1.10.10.10">
    <property type="entry name" value="Winged helix-like DNA-binding domain superfamily/Winged helix DNA-binding domain"/>
    <property type="match status" value="1"/>
</dbReference>
<accession>A0A8J7GMS7</accession>
<proteinExistence type="predicted"/>
<dbReference type="GO" id="GO:0000160">
    <property type="term" value="P:phosphorelay signal transduction system"/>
    <property type="evidence" value="ECO:0007669"/>
    <property type="project" value="InterPro"/>
</dbReference>
<sequence>MAAPVLRLVEAGRTQRRRTDLGQALDGELPLVVCVTPDAGLRLRLARELDGTGVVLMCPDLDTLRSLLALPGSQQAVPPPPQMPEPGVVAVGELTMDRRAAQVTWRGSPVELTRLERELLDSLATPVGRVWSYERLYRRVWRSAYLGDASVLHSAIKRLRRKLREAGVAVGVETVRGVGYRLRQTA</sequence>
<dbReference type="CDD" id="cd00383">
    <property type="entry name" value="trans_reg_C"/>
    <property type="match status" value="1"/>
</dbReference>
<dbReference type="PROSITE" id="PS51755">
    <property type="entry name" value="OMPR_PHOB"/>
    <property type="match status" value="1"/>
</dbReference>
<evidence type="ECO:0000256" key="1">
    <source>
        <dbReference type="ARBA" id="ARBA00023125"/>
    </source>
</evidence>
<gene>
    <name evidence="4" type="ORF">IW245_006091</name>
</gene>
<dbReference type="SUPFAM" id="SSF46894">
    <property type="entry name" value="C-terminal effector domain of the bipartite response regulators"/>
    <property type="match status" value="1"/>
</dbReference>
<feature type="DNA-binding region" description="OmpR/PhoB-type" evidence="2">
    <location>
        <begin position="86"/>
        <end position="184"/>
    </location>
</feature>
<evidence type="ECO:0000313" key="5">
    <source>
        <dbReference type="Proteomes" id="UP000622552"/>
    </source>
</evidence>
<dbReference type="GO" id="GO:0003677">
    <property type="term" value="F:DNA binding"/>
    <property type="evidence" value="ECO:0007669"/>
    <property type="project" value="UniProtKB-UniRule"/>
</dbReference>
<dbReference type="SMART" id="SM00862">
    <property type="entry name" value="Trans_reg_C"/>
    <property type="match status" value="1"/>
</dbReference>
<reference evidence="4" key="1">
    <citation type="submission" date="2020-11" db="EMBL/GenBank/DDBJ databases">
        <title>Sequencing the genomes of 1000 actinobacteria strains.</title>
        <authorList>
            <person name="Klenk H.-P."/>
        </authorList>
    </citation>
    <scope>NUCLEOTIDE SEQUENCE</scope>
    <source>
        <strain evidence="4">DSM 45356</strain>
    </source>
</reference>
<dbReference type="EMBL" id="JADOUF010000001">
    <property type="protein sequence ID" value="MBG6139897.1"/>
    <property type="molecule type" value="Genomic_DNA"/>
</dbReference>
<dbReference type="InterPro" id="IPR001867">
    <property type="entry name" value="OmpR/PhoB-type_DNA-bd"/>
</dbReference>
<dbReference type="Proteomes" id="UP000622552">
    <property type="component" value="Unassembled WGS sequence"/>
</dbReference>
<evidence type="ECO:0000313" key="4">
    <source>
        <dbReference type="EMBL" id="MBG6139897.1"/>
    </source>
</evidence>
<protein>
    <recommendedName>
        <fullName evidence="3">OmpR/PhoB-type domain-containing protein</fullName>
    </recommendedName>
</protein>